<dbReference type="Gene3D" id="1.25.10.10">
    <property type="entry name" value="Leucine-rich Repeat Variant"/>
    <property type="match status" value="1"/>
</dbReference>
<keyword evidence="2 5" id="KW-0647">Proteasome</keyword>
<proteinExistence type="predicted"/>
<dbReference type="GO" id="GO:0000502">
    <property type="term" value="C:proteasome complex"/>
    <property type="evidence" value="ECO:0007669"/>
    <property type="project" value="UniProtKB-KW"/>
</dbReference>
<sequence length="810" mass="90289">MNESTNETFELILERIADPNTDIQKAAIDALFDIVRSNTCSATSSNTLSLHVLDKHKRVLEEQINRIDNKHKKYYADILSAIFVIADTYKTLHYRMQGGIIPLETWGHQYAKRLAGSIVDLGTQFSTEEINKISDECVTFLFAHNSECDAIDFLYEIKRLEKVLHFVEEDNYERIILYLNELGRYEKCLNKKSLEDPSNIDELIISIHKTMNNLPLLIINLLKNRRVEDAIQATINSEEPIKSQLCYILARCGVFFNASGDSRLENILKNHHIKENFKYLIDDLQIAQPRDLDSFIEPSPKKDLKEIKHFVPLAIANSFVHMGFGIGALPMPENGFDKPEIISILASMGVINSWNSDRALEDLDDFLFSNGIIRAGAGLGLALATTKIVDENEISLAILSDEEEGTFPSAHARIASLLGIEAIYCGSQKEDLKEKLRPLVFSESDEISAFACYVLGSIFIGSGDDDITGLLLQAFIEKSAIYSEENTNPFFSFYILGLGFLYYKRNCKDILEKIDAIESNFKGELILLLKAMRYAGTGNTNIIEELLTESFDNDTTNNTNIGLLSVALVALGDELSTKMITRLIRSSGMLNLPKLKSAIPLCLALLYPSTPEVEVIDDLVKLLNSGDTDVVLNTIIALGLVGAGTNNTRIIDILNHQYSYHSKSFRLVSALRISIGLVHLGKGTLTINPWVYRQSLLLTKEFVGLFSLLFISLEGESSVINGKYSFLYYLLCQSVTPKYLICVDTTGKYKSATVRIGTPVNRVGMVGHPRSIVSVQTHVSPVIVQSGERAEVEDAKTLCEIAEDIVVCAE</sequence>
<dbReference type="InterPro" id="IPR011989">
    <property type="entry name" value="ARM-like"/>
</dbReference>
<dbReference type="EMBL" id="SBIQ01000001">
    <property type="protein sequence ID" value="KAF7684778.1"/>
    <property type="molecule type" value="Genomic_DNA"/>
</dbReference>
<reference evidence="5 6" key="1">
    <citation type="submission" date="2019-01" db="EMBL/GenBank/DDBJ databases">
        <title>Genomes sequencing and comparative genomics of infectious freshwater microsporidia, Cucumispora dikerogammari and Thelohania contejeani.</title>
        <authorList>
            <person name="Cormier A."/>
            <person name="Giraud I."/>
            <person name="Wattier R."/>
            <person name="Teixeira M."/>
            <person name="Grandjean F."/>
            <person name="Rigaud T."/>
            <person name="Cordaux R."/>
        </authorList>
    </citation>
    <scope>NUCLEOTIDE SEQUENCE [LARGE SCALE GENOMIC DNA]</scope>
    <source>
        <strain evidence="5">T1</strain>
        <tissue evidence="5">Spores</tissue>
    </source>
</reference>
<dbReference type="Proteomes" id="UP001516464">
    <property type="component" value="Unassembled WGS sequence"/>
</dbReference>
<name>A0ABQ7I305_9MICR</name>
<dbReference type="Pfam" id="PF17781">
    <property type="entry name" value="RPN1_RPN2_N"/>
    <property type="match status" value="1"/>
</dbReference>
<evidence type="ECO:0000259" key="3">
    <source>
        <dbReference type="Pfam" id="PF17781"/>
    </source>
</evidence>
<dbReference type="PANTHER" id="PTHR10943:SF1">
    <property type="entry name" value="26S PROTEASOME NON-ATPASE REGULATORY SUBUNIT 2"/>
    <property type="match status" value="1"/>
</dbReference>
<dbReference type="InterPro" id="IPR016024">
    <property type="entry name" value="ARM-type_fold"/>
</dbReference>
<dbReference type="Pfam" id="PF18051">
    <property type="entry name" value="RPN1_C"/>
    <property type="match status" value="1"/>
</dbReference>
<evidence type="ECO:0000313" key="6">
    <source>
        <dbReference type="Proteomes" id="UP001516464"/>
    </source>
</evidence>
<gene>
    <name evidence="5" type="primary">RPN1</name>
    <name evidence="5" type="ORF">TCON_0016</name>
</gene>
<keyword evidence="6" id="KW-1185">Reference proteome</keyword>
<evidence type="ECO:0000259" key="4">
    <source>
        <dbReference type="Pfam" id="PF18051"/>
    </source>
</evidence>
<organism evidence="5 6">
    <name type="scientific">Astathelohania contejeani</name>
    <dbReference type="NCBI Taxonomy" id="164912"/>
    <lineage>
        <taxon>Eukaryota</taxon>
        <taxon>Fungi</taxon>
        <taxon>Fungi incertae sedis</taxon>
        <taxon>Microsporidia</taxon>
        <taxon>Astathelohaniidae</taxon>
        <taxon>Astathelohania</taxon>
    </lineage>
</organism>
<dbReference type="SUPFAM" id="SSF48371">
    <property type="entry name" value="ARM repeat"/>
    <property type="match status" value="1"/>
</dbReference>
<dbReference type="InterPro" id="IPR040892">
    <property type="entry name" value="RPN1_N"/>
</dbReference>
<dbReference type="InterPro" id="IPR041433">
    <property type="entry name" value="RPN1_C"/>
</dbReference>
<evidence type="ECO:0000313" key="5">
    <source>
        <dbReference type="EMBL" id="KAF7684778.1"/>
    </source>
</evidence>
<evidence type="ECO:0000256" key="2">
    <source>
        <dbReference type="ARBA" id="ARBA00022942"/>
    </source>
</evidence>
<feature type="domain" description="RPN1 N-terminal" evidence="3">
    <location>
        <begin position="10"/>
        <end position="292"/>
    </location>
</feature>
<keyword evidence="1" id="KW-0677">Repeat</keyword>
<accession>A0ABQ7I305</accession>
<dbReference type="PANTHER" id="PTHR10943">
    <property type="entry name" value="26S PROTEASOME NON-ATPASE REGULATORY SUBUNIT"/>
    <property type="match status" value="1"/>
</dbReference>
<feature type="domain" description="26S proteasome non-ATPase regulatory subunit RPN1 C-terminal" evidence="4">
    <location>
        <begin position="763"/>
        <end position="797"/>
    </location>
</feature>
<evidence type="ECO:0000256" key="1">
    <source>
        <dbReference type="ARBA" id="ARBA00022737"/>
    </source>
</evidence>
<comment type="caution">
    <text evidence="5">The sequence shown here is derived from an EMBL/GenBank/DDBJ whole genome shotgun (WGS) entry which is preliminary data.</text>
</comment>
<protein>
    <submittedName>
        <fullName evidence="5">26S proteasome regulatory subunit RPN1</fullName>
    </submittedName>
</protein>